<feature type="region of interest" description="Disordered" evidence="1">
    <location>
        <begin position="347"/>
        <end position="381"/>
    </location>
</feature>
<evidence type="ECO:0000256" key="2">
    <source>
        <dbReference type="SAM" id="Phobius"/>
    </source>
</evidence>
<keyword evidence="4" id="KW-1185">Reference proteome</keyword>
<dbReference type="EMBL" id="LT906453">
    <property type="protein sequence ID" value="SNV18991.1"/>
    <property type="molecule type" value="Genomic_DNA"/>
</dbReference>
<proteinExistence type="predicted"/>
<keyword evidence="2" id="KW-0812">Transmembrane</keyword>
<keyword evidence="2" id="KW-1133">Transmembrane helix</keyword>
<keyword evidence="2" id="KW-0472">Membrane</keyword>
<name>A0A239V9V9_9MICO</name>
<dbReference type="Proteomes" id="UP000242637">
    <property type="component" value="Chromosome 1"/>
</dbReference>
<feature type="compositionally biased region" description="Basic and acidic residues" evidence="1">
    <location>
        <begin position="12"/>
        <end position="28"/>
    </location>
</feature>
<dbReference type="GeneID" id="63458875"/>
<feature type="transmembrane region" description="Helical" evidence="2">
    <location>
        <begin position="129"/>
        <end position="151"/>
    </location>
</feature>
<accession>A0A239V9V9</accession>
<feature type="transmembrane region" description="Helical" evidence="2">
    <location>
        <begin position="209"/>
        <end position="235"/>
    </location>
</feature>
<evidence type="ECO:0000313" key="4">
    <source>
        <dbReference type="Proteomes" id="UP000242637"/>
    </source>
</evidence>
<organism evidence="3 4">
    <name type="scientific">Dermatophilus congolensis</name>
    <dbReference type="NCBI Taxonomy" id="1863"/>
    <lineage>
        <taxon>Bacteria</taxon>
        <taxon>Bacillati</taxon>
        <taxon>Actinomycetota</taxon>
        <taxon>Actinomycetes</taxon>
        <taxon>Micrococcales</taxon>
        <taxon>Dermatophilaceae</taxon>
        <taxon>Dermatophilus</taxon>
    </lineage>
</organism>
<dbReference type="STRING" id="1121387.GCA_000429885_01698"/>
<feature type="region of interest" description="Disordered" evidence="1">
    <location>
        <begin position="1"/>
        <end position="50"/>
    </location>
</feature>
<sequence>MKLRLPKRTKRTREWRWTTDRRKAEKTQRKTQHTPKPATTRSDNRTPHSGIARLTDALPRTPIPAPLNTPARRHTLTAITHIAALELRTTARTRLTWTITATWTALIYGFLLLALATTGTNAPTLLHSITATTTLITTLILAPILGVTPLARTRATGLLDMFRLTGFTPRTISWGTTLATTTQYTLLLLIATPALAIGTLLGNANPLDLAGTLLTLAVTGWTLTCLGSATATLIAHRALASFTAITLTGALILTPVLLFSALLPLTNEATNAHVATSTPLHTTNGHHPEQFITCTVTNATRHRNRPDHIWWLLLPQPFITLADAAPRIPHTFAFEPLTALRTAIRTTRTTPPTPPTIDECPLPSRPTEHTKNTPPTPTEKIRATITEQRRTTAQQAEKLTPHWPISLAIWALIGATTTAYTTRRLKTPGPAAYGEHTIHHAPTNT</sequence>
<dbReference type="OrthoDB" id="149032at2"/>
<evidence type="ECO:0008006" key="5">
    <source>
        <dbReference type="Google" id="ProtNLM"/>
    </source>
</evidence>
<protein>
    <recommendedName>
        <fullName evidence="5">ABC-type transport system involved in multi-copper enzyme maturation, permease component</fullName>
    </recommendedName>
</protein>
<feature type="compositionally biased region" description="Basic residues" evidence="1">
    <location>
        <begin position="1"/>
        <end position="11"/>
    </location>
</feature>
<evidence type="ECO:0000256" key="1">
    <source>
        <dbReference type="SAM" id="MobiDB-lite"/>
    </source>
</evidence>
<reference evidence="3 4" key="1">
    <citation type="submission" date="2017-06" db="EMBL/GenBank/DDBJ databases">
        <authorList>
            <consortium name="Pathogen Informatics"/>
        </authorList>
    </citation>
    <scope>NUCLEOTIDE SEQUENCE [LARGE SCALE GENOMIC DNA]</scope>
    <source>
        <strain evidence="3 4">NCTC13039</strain>
    </source>
</reference>
<feature type="transmembrane region" description="Helical" evidence="2">
    <location>
        <begin position="95"/>
        <end position="117"/>
    </location>
</feature>
<dbReference type="RefSeq" id="WP_028327529.1">
    <property type="nucleotide sequence ID" value="NZ_LT906453.1"/>
</dbReference>
<dbReference type="AlphaFoldDB" id="A0A239V9V9"/>
<feature type="transmembrane region" description="Helical" evidence="2">
    <location>
        <begin position="172"/>
        <end position="197"/>
    </location>
</feature>
<gene>
    <name evidence="3" type="ORF">SAMEA4475696_00600</name>
</gene>
<feature type="transmembrane region" description="Helical" evidence="2">
    <location>
        <begin position="242"/>
        <end position="263"/>
    </location>
</feature>
<dbReference type="KEGG" id="dco:SAMEA4475696_0600"/>
<evidence type="ECO:0000313" key="3">
    <source>
        <dbReference type="EMBL" id="SNV18991.1"/>
    </source>
</evidence>